<dbReference type="SUPFAM" id="SSF53822">
    <property type="entry name" value="Periplasmic binding protein-like I"/>
    <property type="match status" value="1"/>
</dbReference>
<evidence type="ECO:0000256" key="1">
    <source>
        <dbReference type="ARBA" id="ARBA00023015"/>
    </source>
</evidence>
<dbReference type="Proteomes" id="UP001556196">
    <property type="component" value="Unassembled WGS sequence"/>
</dbReference>
<keyword evidence="2" id="KW-0238">DNA-binding</keyword>
<dbReference type="PANTHER" id="PTHR30146">
    <property type="entry name" value="LACI-RELATED TRANSCRIPTIONAL REPRESSOR"/>
    <property type="match status" value="1"/>
</dbReference>
<evidence type="ECO:0000313" key="6">
    <source>
        <dbReference type="Proteomes" id="UP001556196"/>
    </source>
</evidence>
<evidence type="ECO:0000313" key="5">
    <source>
        <dbReference type="EMBL" id="MEW9807154.1"/>
    </source>
</evidence>
<dbReference type="Pfam" id="PF13377">
    <property type="entry name" value="Peripla_BP_3"/>
    <property type="match status" value="1"/>
</dbReference>
<dbReference type="InterPro" id="IPR046335">
    <property type="entry name" value="LacI/GalR-like_sensor"/>
</dbReference>
<dbReference type="CDD" id="cd06267">
    <property type="entry name" value="PBP1_LacI_sugar_binding-like"/>
    <property type="match status" value="1"/>
</dbReference>
<sequence length="115" mass="12325">MSGSEGVADTQVAIGRYVDRNDLPEAFVGGNDQMAIAALNWALDRNLGVPQDLRITGFNGFDFASYVRPSLTTVTSPAYEMGKQGGVQLLRRLEAGSFEAPDLLFPVSLQVGDSD</sequence>
<evidence type="ECO:0000259" key="4">
    <source>
        <dbReference type="Pfam" id="PF13377"/>
    </source>
</evidence>
<keyword evidence="1" id="KW-0805">Transcription regulation</keyword>
<accession>A0ABV3R1E5</accession>
<protein>
    <submittedName>
        <fullName evidence="5">Substrate-binding domain-containing protein</fullName>
    </submittedName>
</protein>
<dbReference type="InterPro" id="IPR028082">
    <property type="entry name" value="Peripla_BP_I"/>
</dbReference>
<evidence type="ECO:0000256" key="3">
    <source>
        <dbReference type="ARBA" id="ARBA00023163"/>
    </source>
</evidence>
<keyword evidence="3" id="KW-0804">Transcription</keyword>
<gene>
    <name evidence="5" type="ORF">ABUE31_14265</name>
</gene>
<comment type="caution">
    <text evidence="5">The sequence shown here is derived from an EMBL/GenBank/DDBJ whole genome shotgun (WGS) entry which is preliminary data.</text>
</comment>
<proteinExistence type="predicted"/>
<name>A0ABV3R1E5_9HYPH</name>
<keyword evidence="6" id="KW-1185">Reference proteome</keyword>
<dbReference type="PANTHER" id="PTHR30146:SF109">
    <property type="entry name" value="HTH-TYPE TRANSCRIPTIONAL REGULATOR GALS"/>
    <property type="match status" value="1"/>
</dbReference>
<organism evidence="5 6">
    <name type="scientific">Mesorhizobium marinum</name>
    <dbReference type="NCBI Taxonomy" id="3228790"/>
    <lineage>
        <taxon>Bacteria</taxon>
        <taxon>Pseudomonadati</taxon>
        <taxon>Pseudomonadota</taxon>
        <taxon>Alphaproteobacteria</taxon>
        <taxon>Hyphomicrobiales</taxon>
        <taxon>Phyllobacteriaceae</taxon>
        <taxon>Mesorhizobium</taxon>
    </lineage>
</organism>
<dbReference type="EMBL" id="JBFOCI010000004">
    <property type="protein sequence ID" value="MEW9807154.1"/>
    <property type="molecule type" value="Genomic_DNA"/>
</dbReference>
<feature type="domain" description="Transcriptional regulator LacI/GalR-like sensor" evidence="4">
    <location>
        <begin position="20"/>
        <end position="114"/>
    </location>
</feature>
<evidence type="ECO:0000256" key="2">
    <source>
        <dbReference type="ARBA" id="ARBA00023125"/>
    </source>
</evidence>
<dbReference type="Gene3D" id="3.40.50.2300">
    <property type="match status" value="2"/>
</dbReference>
<dbReference type="RefSeq" id="WP_367724627.1">
    <property type="nucleotide sequence ID" value="NZ_JBFOCI010000004.1"/>
</dbReference>
<reference evidence="5 6" key="1">
    <citation type="submission" date="2024-06" db="EMBL/GenBank/DDBJ databases">
        <authorList>
            <person name="Tuo L."/>
        </authorList>
    </citation>
    <scope>NUCLEOTIDE SEQUENCE [LARGE SCALE GENOMIC DNA]</scope>
    <source>
        <strain evidence="5 6">ZMM04-5</strain>
    </source>
</reference>